<gene>
    <name evidence="2" type="ORF">CKAN_00219500</name>
</gene>
<organism evidence="2 3">
    <name type="scientific">Cinnamomum micranthum f. kanehirae</name>
    <dbReference type="NCBI Taxonomy" id="337451"/>
    <lineage>
        <taxon>Eukaryota</taxon>
        <taxon>Viridiplantae</taxon>
        <taxon>Streptophyta</taxon>
        <taxon>Embryophyta</taxon>
        <taxon>Tracheophyta</taxon>
        <taxon>Spermatophyta</taxon>
        <taxon>Magnoliopsida</taxon>
        <taxon>Magnoliidae</taxon>
        <taxon>Laurales</taxon>
        <taxon>Lauraceae</taxon>
        <taxon>Cinnamomum</taxon>
    </lineage>
</organism>
<reference evidence="2 3" key="1">
    <citation type="journal article" date="2019" name="Nat. Plants">
        <title>Stout camphor tree genome fills gaps in understanding of flowering plant genome evolution.</title>
        <authorList>
            <person name="Chaw S.M."/>
            <person name="Liu Y.C."/>
            <person name="Wu Y.W."/>
            <person name="Wang H.Y."/>
            <person name="Lin C.I."/>
            <person name="Wu C.S."/>
            <person name="Ke H.M."/>
            <person name="Chang L.Y."/>
            <person name="Hsu C.Y."/>
            <person name="Yang H.T."/>
            <person name="Sudianto E."/>
            <person name="Hsu M.H."/>
            <person name="Wu K.P."/>
            <person name="Wang L.N."/>
            <person name="Leebens-Mack J.H."/>
            <person name="Tsai I.J."/>
        </authorList>
    </citation>
    <scope>NUCLEOTIDE SEQUENCE [LARGE SCALE GENOMIC DNA]</scope>
    <source>
        <strain evidence="3">cv. Chaw 1501</strain>
        <tissue evidence="2">Young leaves</tissue>
    </source>
</reference>
<dbReference type="OrthoDB" id="408373at2759"/>
<dbReference type="PANTHER" id="PTHR43039">
    <property type="entry name" value="ESTERASE-RELATED"/>
    <property type="match status" value="1"/>
</dbReference>
<dbReference type="Gene3D" id="3.40.50.1820">
    <property type="entry name" value="alpha/beta hydrolase"/>
    <property type="match status" value="1"/>
</dbReference>
<keyword evidence="3" id="KW-1185">Reference proteome</keyword>
<evidence type="ECO:0000313" key="2">
    <source>
        <dbReference type="EMBL" id="RWR73887.1"/>
    </source>
</evidence>
<sequence>MEANYEAWVKGFAPTAVGRDVPAAVREFSRTLFNMRPDITLFVSKTLFNSDLRGVLGHGEDGEGRVGADFGCYVLKAHLGAGTRWRCYLPRGTLPHLSAPALLAAALRRALSSLETWTVGLV</sequence>
<name>A0A3S3MS99_9MAGN</name>
<dbReference type="InterPro" id="IPR029058">
    <property type="entry name" value="AB_hydrolase_fold"/>
</dbReference>
<comment type="similarity">
    <text evidence="1">Belongs to the AB hydrolase superfamily.</text>
</comment>
<evidence type="ECO:0000313" key="3">
    <source>
        <dbReference type="Proteomes" id="UP000283530"/>
    </source>
</evidence>
<evidence type="ECO:0000256" key="1">
    <source>
        <dbReference type="ARBA" id="ARBA00008645"/>
    </source>
</evidence>
<accession>A0A3S3MS99</accession>
<dbReference type="EMBL" id="QPKB01000001">
    <property type="protein sequence ID" value="RWR73887.1"/>
    <property type="molecule type" value="Genomic_DNA"/>
</dbReference>
<proteinExistence type="inferred from homology"/>
<comment type="caution">
    <text evidence="2">The sequence shown here is derived from an EMBL/GenBank/DDBJ whole genome shotgun (WGS) entry which is preliminary data.</text>
</comment>
<protein>
    <submittedName>
        <fullName evidence="2">Putative strigolactone esterase DAD2</fullName>
    </submittedName>
</protein>
<dbReference type="STRING" id="337451.A0A3S3MS99"/>
<dbReference type="AlphaFoldDB" id="A0A3S3MS99"/>
<dbReference type="Proteomes" id="UP000283530">
    <property type="component" value="Unassembled WGS sequence"/>
</dbReference>